<feature type="compositionally biased region" description="Basic and acidic residues" evidence="1">
    <location>
        <begin position="183"/>
        <end position="195"/>
    </location>
</feature>
<comment type="caution">
    <text evidence="2">The sequence shown here is derived from an EMBL/GenBank/DDBJ whole genome shotgun (WGS) entry which is preliminary data.</text>
</comment>
<feature type="region of interest" description="Disordered" evidence="1">
    <location>
        <begin position="81"/>
        <end position="110"/>
    </location>
</feature>
<name>A0AAD7NVP2_9AGAR</name>
<accession>A0AAD7NVP2</accession>
<evidence type="ECO:0000313" key="2">
    <source>
        <dbReference type="EMBL" id="KAJ7777000.1"/>
    </source>
</evidence>
<dbReference type="AlphaFoldDB" id="A0AAD7NVP2"/>
<evidence type="ECO:0000256" key="1">
    <source>
        <dbReference type="SAM" id="MobiDB-lite"/>
    </source>
</evidence>
<proteinExistence type="predicted"/>
<keyword evidence="3" id="KW-1185">Reference proteome</keyword>
<reference evidence="2" key="1">
    <citation type="submission" date="2023-03" db="EMBL/GenBank/DDBJ databases">
        <title>Massive genome expansion in bonnet fungi (Mycena s.s.) driven by repeated elements and novel gene families across ecological guilds.</title>
        <authorList>
            <consortium name="Lawrence Berkeley National Laboratory"/>
            <person name="Harder C.B."/>
            <person name="Miyauchi S."/>
            <person name="Viragh M."/>
            <person name="Kuo A."/>
            <person name="Thoen E."/>
            <person name="Andreopoulos B."/>
            <person name="Lu D."/>
            <person name="Skrede I."/>
            <person name="Drula E."/>
            <person name="Henrissat B."/>
            <person name="Morin E."/>
            <person name="Kohler A."/>
            <person name="Barry K."/>
            <person name="LaButti K."/>
            <person name="Morin E."/>
            <person name="Salamov A."/>
            <person name="Lipzen A."/>
            <person name="Mereny Z."/>
            <person name="Hegedus B."/>
            <person name="Baldrian P."/>
            <person name="Stursova M."/>
            <person name="Weitz H."/>
            <person name="Taylor A."/>
            <person name="Grigoriev I.V."/>
            <person name="Nagy L.G."/>
            <person name="Martin F."/>
            <person name="Kauserud H."/>
        </authorList>
    </citation>
    <scope>NUCLEOTIDE SEQUENCE</scope>
    <source>
        <strain evidence="2">CBHHK182m</strain>
    </source>
</reference>
<feature type="region of interest" description="Disordered" evidence="1">
    <location>
        <begin position="40"/>
        <end position="59"/>
    </location>
</feature>
<gene>
    <name evidence="2" type="ORF">B0H16DRAFT_1449148</name>
</gene>
<feature type="region of interest" description="Disordered" evidence="1">
    <location>
        <begin position="155"/>
        <end position="275"/>
    </location>
</feature>
<feature type="compositionally biased region" description="Polar residues" evidence="1">
    <location>
        <begin position="204"/>
        <end position="218"/>
    </location>
</feature>
<dbReference type="EMBL" id="JARKIB010000008">
    <property type="protein sequence ID" value="KAJ7777000.1"/>
    <property type="molecule type" value="Genomic_DNA"/>
</dbReference>
<dbReference type="Proteomes" id="UP001215598">
    <property type="component" value="Unassembled WGS sequence"/>
</dbReference>
<protein>
    <submittedName>
        <fullName evidence="2">Uncharacterized protein</fullName>
    </submittedName>
</protein>
<sequence length="275" mass="29998">MERNRLAMGEIYLSPTPVPHVALALAAPVLADPFAARTHPVPVGPNPHGSTRRAQSRRGACMGEVDPGAVRVVEEVAGEAEGGRAVPRQAAYKDMEQDRGGYSGAGDETKVPRRRKCGEWMYVSIRTRMSEEEKQPAGGDRGGLSFGKEQTRFALVLGNPERKVQGRPGSGRSSRPRRSSVRARPESEFRLRDFPRGLVAPVPRTSQSPRSENIQGGENIQDGEMETKRGNGAAARTEIHARRTARTTEEKSRNKEGCKAEGDEGQRETTKGTMT</sequence>
<organism evidence="2 3">
    <name type="scientific">Mycena metata</name>
    <dbReference type="NCBI Taxonomy" id="1033252"/>
    <lineage>
        <taxon>Eukaryota</taxon>
        <taxon>Fungi</taxon>
        <taxon>Dikarya</taxon>
        <taxon>Basidiomycota</taxon>
        <taxon>Agaricomycotina</taxon>
        <taxon>Agaricomycetes</taxon>
        <taxon>Agaricomycetidae</taxon>
        <taxon>Agaricales</taxon>
        <taxon>Marasmiineae</taxon>
        <taxon>Mycenaceae</taxon>
        <taxon>Mycena</taxon>
    </lineage>
</organism>
<evidence type="ECO:0000313" key="3">
    <source>
        <dbReference type="Proteomes" id="UP001215598"/>
    </source>
</evidence>
<feature type="compositionally biased region" description="Basic and acidic residues" evidence="1">
    <location>
        <begin position="237"/>
        <end position="275"/>
    </location>
</feature>